<accession>A0A834I6J1</accession>
<keyword evidence="3" id="KW-1185">Reference proteome</keyword>
<evidence type="ECO:0000313" key="2">
    <source>
        <dbReference type="EMBL" id="KAF7273606.1"/>
    </source>
</evidence>
<protein>
    <submittedName>
        <fullName evidence="2">Uncharacterized protein</fullName>
    </submittedName>
</protein>
<comment type="caution">
    <text evidence="2">The sequence shown here is derived from an EMBL/GenBank/DDBJ whole genome shotgun (WGS) entry which is preliminary data.</text>
</comment>
<evidence type="ECO:0000313" key="3">
    <source>
        <dbReference type="Proteomes" id="UP000625711"/>
    </source>
</evidence>
<reference evidence="2" key="1">
    <citation type="submission" date="2020-08" db="EMBL/GenBank/DDBJ databases">
        <title>Genome sequencing and assembly of the red palm weevil Rhynchophorus ferrugineus.</title>
        <authorList>
            <person name="Dias G.B."/>
            <person name="Bergman C.M."/>
            <person name="Manee M."/>
        </authorList>
    </citation>
    <scope>NUCLEOTIDE SEQUENCE</scope>
    <source>
        <strain evidence="2">AA-2017</strain>
        <tissue evidence="2">Whole larva</tissue>
    </source>
</reference>
<feature type="region of interest" description="Disordered" evidence="1">
    <location>
        <begin position="58"/>
        <end position="77"/>
    </location>
</feature>
<sequence>MVRGEVFVELAVPGQVPTFGLRLSVDYGTEEENYCGFVIEFQPFGLFVCLHQAQIHLSTSPSPSRSRQNTPFNAPHRPPNKCIKTVFSIIVSIFPHYPRQYRRIPELIDVEWAPFVRSSSPRTVAYFAKLHRINSEQSRRKRTTKIHQNYFDSVAKGGPPTRSRNRPRSCLDKRNDVNTRSGIGRVPTGLSLEMPEGSA</sequence>
<name>A0A834I6J1_RHYFE</name>
<proteinExistence type="predicted"/>
<evidence type="ECO:0000256" key="1">
    <source>
        <dbReference type="SAM" id="MobiDB-lite"/>
    </source>
</evidence>
<dbReference type="Proteomes" id="UP000625711">
    <property type="component" value="Unassembled WGS sequence"/>
</dbReference>
<feature type="compositionally biased region" description="Polar residues" evidence="1">
    <location>
        <begin position="58"/>
        <end position="72"/>
    </location>
</feature>
<dbReference type="AlphaFoldDB" id="A0A834I6J1"/>
<gene>
    <name evidence="2" type="ORF">GWI33_013684</name>
</gene>
<dbReference type="EMBL" id="JAACXV010013360">
    <property type="protein sequence ID" value="KAF7273606.1"/>
    <property type="molecule type" value="Genomic_DNA"/>
</dbReference>
<feature type="region of interest" description="Disordered" evidence="1">
    <location>
        <begin position="152"/>
        <end position="199"/>
    </location>
</feature>
<organism evidence="2 3">
    <name type="scientific">Rhynchophorus ferrugineus</name>
    <name type="common">Red palm weevil</name>
    <name type="synonym">Curculio ferrugineus</name>
    <dbReference type="NCBI Taxonomy" id="354439"/>
    <lineage>
        <taxon>Eukaryota</taxon>
        <taxon>Metazoa</taxon>
        <taxon>Ecdysozoa</taxon>
        <taxon>Arthropoda</taxon>
        <taxon>Hexapoda</taxon>
        <taxon>Insecta</taxon>
        <taxon>Pterygota</taxon>
        <taxon>Neoptera</taxon>
        <taxon>Endopterygota</taxon>
        <taxon>Coleoptera</taxon>
        <taxon>Polyphaga</taxon>
        <taxon>Cucujiformia</taxon>
        <taxon>Curculionidae</taxon>
        <taxon>Dryophthorinae</taxon>
        <taxon>Rhynchophorus</taxon>
    </lineage>
</organism>